<organism evidence="2 3">
    <name type="scientific">Ferroacidibacillus organovorans</name>
    <dbReference type="NCBI Taxonomy" id="1765683"/>
    <lineage>
        <taxon>Bacteria</taxon>
        <taxon>Bacillati</taxon>
        <taxon>Bacillota</taxon>
        <taxon>Bacilli</taxon>
        <taxon>Bacillales</taxon>
        <taxon>Alicyclobacillaceae</taxon>
        <taxon>Ferroacidibacillus</taxon>
    </lineage>
</organism>
<dbReference type="EMBL" id="LSUQ01000024">
    <property type="protein sequence ID" value="OAG93748.1"/>
    <property type="molecule type" value="Genomic_DNA"/>
</dbReference>
<sequence length="181" mass="20776">MFLAISFGIGLITMIHTQSLNTTLPSNWLLYDLPWLVTSLFGWVPVAQSLHYRRTDVKLTFDANDTSCLVDSGPFQDWWRIHKNSPRSMKKWRVLWLLLILMISGFSVIDTLNLYHAVISPANRLSEVSKITAVQGLCDAFLLLGLVVSLCSFWNYPYLIALRQNGRWLTIQCKDVKNFPI</sequence>
<keyword evidence="1" id="KW-1133">Transmembrane helix</keyword>
<protein>
    <submittedName>
        <fullName evidence="2">Uncharacterized protein</fullName>
    </submittedName>
</protein>
<reference evidence="2 3" key="1">
    <citation type="submission" date="2016-02" db="EMBL/GenBank/DDBJ databases">
        <title>Draft genome sequence of Acidibacillus ferrooxidans SLC66.</title>
        <authorList>
            <person name="Oliveira G."/>
            <person name="Nancucheo I."/>
            <person name="Dall'Agnol H."/>
            <person name="Johnson B."/>
            <person name="Oliveira R."/>
            <person name="Nunes G.L."/>
            <person name="Tzotzos G."/>
            <person name="Orellana S.C."/>
            <person name="Salim A.C."/>
            <person name="Araujo F.M."/>
        </authorList>
    </citation>
    <scope>NUCLEOTIDE SEQUENCE [LARGE SCALE GENOMIC DNA]</scope>
    <source>
        <strain evidence="2 3">SLC66</strain>
    </source>
</reference>
<evidence type="ECO:0000313" key="3">
    <source>
        <dbReference type="Proteomes" id="UP000077421"/>
    </source>
</evidence>
<comment type="caution">
    <text evidence="2">The sequence shown here is derived from an EMBL/GenBank/DDBJ whole genome shotgun (WGS) entry which is preliminary data.</text>
</comment>
<evidence type="ECO:0000313" key="2">
    <source>
        <dbReference type="EMBL" id="OAG93748.1"/>
    </source>
</evidence>
<dbReference type="AlphaFoldDB" id="A0A853KBG8"/>
<feature type="transmembrane region" description="Helical" evidence="1">
    <location>
        <begin position="94"/>
        <end position="119"/>
    </location>
</feature>
<dbReference type="Proteomes" id="UP000077421">
    <property type="component" value="Unassembled WGS sequence"/>
</dbReference>
<name>A0A853KBG8_9BACL</name>
<keyword evidence="1" id="KW-0472">Membrane</keyword>
<feature type="transmembrane region" description="Helical" evidence="1">
    <location>
        <begin position="131"/>
        <end position="154"/>
    </location>
</feature>
<accession>A0A853KBG8</accession>
<keyword evidence="1" id="KW-0812">Transmembrane</keyword>
<proteinExistence type="predicted"/>
<gene>
    <name evidence="2" type="ORF">AYW79_08875</name>
</gene>
<evidence type="ECO:0000256" key="1">
    <source>
        <dbReference type="SAM" id="Phobius"/>
    </source>
</evidence>
<feature type="transmembrane region" description="Helical" evidence="1">
    <location>
        <begin position="33"/>
        <end position="52"/>
    </location>
</feature>